<dbReference type="GO" id="GO:0005634">
    <property type="term" value="C:nucleus"/>
    <property type="evidence" value="ECO:0007669"/>
    <property type="project" value="UniProtKB-SubCell"/>
</dbReference>
<dbReference type="Pfam" id="PF25781">
    <property type="entry name" value="TPR_TEX10"/>
    <property type="match status" value="1"/>
</dbReference>
<keyword evidence="6" id="KW-0472">Membrane</keyword>
<dbReference type="InterPro" id="IPR011989">
    <property type="entry name" value="ARM-like"/>
</dbReference>
<evidence type="ECO:0000256" key="2">
    <source>
        <dbReference type="ARBA" id="ARBA00004642"/>
    </source>
</evidence>
<reference evidence="9" key="1">
    <citation type="submission" date="2020-03" db="EMBL/GenBank/DDBJ databases">
        <title>A high-quality chromosome-level genome assembly of a woody plant with both climbing and erect habits, Rhamnella rubrinervis.</title>
        <authorList>
            <person name="Lu Z."/>
            <person name="Yang Y."/>
            <person name="Zhu X."/>
            <person name="Sun Y."/>
        </authorList>
    </citation>
    <scope>NUCLEOTIDE SEQUENCE</scope>
    <source>
        <strain evidence="9">BYM</strain>
        <tissue evidence="9">Leaf</tissue>
    </source>
</reference>
<evidence type="ECO:0000259" key="7">
    <source>
        <dbReference type="Pfam" id="PF12333"/>
    </source>
</evidence>
<dbReference type="FunFam" id="1.25.10.10:FF:000348">
    <property type="entry name" value="uncharacterized protein LOC106763108 isoform X2"/>
    <property type="match status" value="1"/>
</dbReference>
<evidence type="ECO:0000256" key="1">
    <source>
        <dbReference type="ARBA" id="ARBA00004604"/>
    </source>
</evidence>
<evidence type="ECO:0000256" key="4">
    <source>
        <dbReference type="ARBA" id="ARBA00023242"/>
    </source>
</evidence>
<dbReference type="Pfam" id="PF12333">
    <property type="entry name" value="Ipi1_N"/>
    <property type="match status" value="1"/>
</dbReference>
<dbReference type="SUPFAM" id="SSF48371">
    <property type="entry name" value="ARM repeat"/>
    <property type="match status" value="1"/>
</dbReference>
<feature type="domain" description="Pre-rRNA-processing protein Ipi1 N-terminal" evidence="7">
    <location>
        <begin position="147"/>
        <end position="207"/>
    </location>
</feature>
<dbReference type="Gene3D" id="1.25.10.10">
    <property type="entry name" value="Leucine-rich Repeat Variant"/>
    <property type="match status" value="1"/>
</dbReference>
<proteinExistence type="inferred from homology"/>
<dbReference type="PANTHER" id="PTHR16056">
    <property type="entry name" value="REGULATOR OF MICROTUBULE DYNAMICS PROTEIN"/>
    <property type="match status" value="1"/>
</dbReference>
<comment type="subcellular location">
    <subcellularLocation>
        <location evidence="1">Nucleus</location>
        <location evidence="1">Nucleolus</location>
    </subcellularLocation>
    <subcellularLocation>
        <location evidence="2">Nucleus</location>
        <location evidence="2">Nucleoplasm</location>
    </subcellularLocation>
</comment>
<accession>A0A8K0GZ66</accession>
<dbReference type="InterPro" id="IPR016024">
    <property type="entry name" value="ARM-type_fold"/>
</dbReference>
<keyword evidence="6" id="KW-0812">Transmembrane</keyword>
<dbReference type="EMBL" id="VOIH02000007">
    <property type="protein sequence ID" value="KAF3442742.1"/>
    <property type="molecule type" value="Genomic_DNA"/>
</dbReference>
<feature type="domain" description="TEX10-like TPR repeats" evidence="8">
    <location>
        <begin position="496"/>
        <end position="840"/>
    </location>
</feature>
<dbReference type="Proteomes" id="UP000796880">
    <property type="component" value="Unassembled WGS sequence"/>
</dbReference>
<organism evidence="9 10">
    <name type="scientific">Rhamnella rubrinervis</name>
    <dbReference type="NCBI Taxonomy" id="2594499"/>
    <lineage>
        <taxon>Eukaryota</taxon>
        <taxon>Viridiplantae</taxon>
        <taxon>Streptophyta</taxon>
        <taxon>Embryophyta</taxon>
        <taxon>Tracheophyta</taxon>
        <taxon>Spermatophyta</taxon>
        <taxon>Magnoliopsida</taxon>
        <taxon>eudicotyledons</taxon>
        <taxon>Gunneridae</taxon>
        <taxon>Pentapetalae</taxon>
        <taxon>rosids</taxon>
        <taxon>fabids</taxon>
        <taxon>Rosales</taxon>
        <taxon>Rhamnaceae</taxon>
        <taxon>rhamnoid group</taxon>
        <taxon>Rhamneae</taxon>
        <taxon>Rhamnella</taxon>
    </lineage>
</organism>
<evidence type="ECO:0000313" key="10">
    <source>
        <dbReference type="Proteomes" id="UP000796880"/>
    </source>
</evidence>
<dbReference type="PANTHER" id="PTHR16056:SF2">
    <property type="entry name" value="TESTIS-EXPRESSED PROTEIN 10"/>
    <property type="match status" value="1"/>
</dbReference>
<evidence type="ECO:0000313" key="9">
    <source>
        <dbReference type="EMBL" id="KAF3442742.1"/>
    </source>
</evidence>
<evidence type="ECO:0008006" key="11">
    <source>
        <dbReference type="Google" id="ProtNLM"/>
    </source>
</evidence>
<keyword evidence="6" id="KW-1133">Transmembrane helix</keyword>
<feature type="transmembrane region" description="Helical" evidence="6">
    <location>
        <begin position="145"/>
        <end position="164"/>
    </location>
</feature>
<keyword evidence="4" id="KW-0539">Nucleus</keyword>
<evidence type="ECO:0000256" key="3">
    <source>
        <dbReference type="ARBA" id="ARBA00006427"/>
    </source>
</evidence>
<comment type="similarity">
    <text evidence="3">Belongs to the IPI1/TEX10 family.</text>
</comment>
<feature type="compositionally biased region" description="Basic residues" evidence="5">
    <location>
        <begin position="1"/>
        <end position="13"/>
    </location>
</feature>
<dbReference type="InterPro" id="IPR057949">
    <property type="entry name" value="TPR_TEX10"/>
</dbReference>
<dbReference type="InterPro" id="IPR024679">
    <property type="entry name" value="Ipi1_N"/>
</dbReference>
<feature type="region of interest" description="Disordered" evidence="5">
    <location>
        <begin position="1"/>
        <end position="36"/>
    </location>
</feature>
<evidence type="ECO:0000256" key="6">
    <source>
        <dbReference type="SAM" id="Phobius"/>
    </source>
</evidence>
<protein>
    <recommendedName>
        <fullName evidence="11">Pre-rRNA-processing protein Ipi1 N-terminal domain-containing protein</fullName>
    </recommendedName>
</protein>
<evidence type="ECO:0000256" key="5">
    <source>
        <dbReference type="SAM" id="MobiDB-lite"/>
    </source>
</evidence>
<name>A0A8K0GZ66_9ROSA</name>
<dbReference type="AlphaFoldDB" id="A0A8K0GZ66"/>
<sequence length="874" mass="99725">MAPSKKKQQKQQKRGVDFKKIKRKIGRKLPPPKNATNTEIKTKAIILPEQSVATEKAGLAVNKKGLTLRELLQQTSHHNVKVRKDALVGIRDLFRTHPAELSLHKYAVIEKLRERIGDDDKLVRDTLYELLKSVIFPACKEDNQGIFISLLMTYIFNAMMHLAIDVRLMAFKIFDLLVQHYPHSFLLYAEKILQNYEDILRKNQYYLQDKGKLKVALSGLVRCLSMLPCNKREVDSCEKKDAGQRMLHAFEAEVPTESSGFFIIIPKLKDLLPVLVNCFQEFIPMVQTVPSLDVQSFDCMLLILQSIDLSIRFFLYVDGEGRLESQSSHGGLDVTICVETFSPVLLKKLLVMFPLNPVQILEKGDDRYFTLNTVFTEIFFHLCEWISPPPDLLERFLQFIESALLGKICRGTRSGKTVKEKHLLLILPFIPKLVSKVPTEWKSRLLQAFTKKFKDCKPESPLNLACLSIIEEMLIPREDMLFLDSSVPEILDHQITWIRQLPLLLIQLGDKNSSSSQVVLHLLLKLGQCSLLNPSLMREYDNMQYSLQEFYTTYPDDGHINYGPFVRLARDSQELSLCCLNYFSYLEPSLLKSITSCCLCPDLDPLILFRIIEILHSTYKAGRIRIADYMSFFITLLSSFRVLPDSVYPAEKSDGKISKRGTFKSVTSIVCSCMSQMGDSSLVFRILENVLLAQIILKLPLDNVCAMLRVLTTLDSNPTKLSQQSITTLGNFLPEYLIDVVHCIPEDEDTDPIHSRTRCYYLLPCFFLFDRSHELLNLVLKTLGSLIDHNQHTANHSSIAGAIVSVLLSMRKDVKVWQIISSFKANIDSMLQNIICLQSSDEISLTLEERHKIQCAVDQLKTLTSDMDGKAQRV</sequence>
<gene>
    <name evidence="9" type="ORF">FNV43_RR16659</name>
</gene>
<dbReference type="OrthoDB" id="361362at2759"/>
<comment type="caution">
    <text evidence="9">The sequence shown here is derived from an EMBL/GenBank/DDBJ whole genome shotgun (WGS) entry which is preliminary data.</text>
</comment>
<keyword evidence="10" id="KW-1185">Reference proteome</keyword>
<evidence type="ECO:0000259" key="8">
    <source>
        <dbReference type="Pfam" id="PF25781"/>
    </source>
</evidence>